<dbReference type="EMBL" id="RPFW01000007">
    <property type="protein sequence ID" value="TVZ01331.1"/>
    <property type="molecule type" value="Genomic_DNA"/>
</dbReference>
<dbReference type="GO" id="GO:0005886">
    <property type="term" value="C:plasma membrane"/>
    <property type="evidence" value="ECO:0007669"/>
    <property type="project" value="UniProtKB-SubCell"/>
</dbReference>
<keyword evidence="5 8" id="KW-1133">Transmembrane helix</keyword>
<feature type="transmembrane region" description="Helical" evidence="8">
    <location>
        <begin position="206"/>
        <end position="225"/>
    </location>
</feature>
<evidence type="ECO:0000313" key="9">
    <source>
        <dbReference type="EMBL" id="TVZ01331.1"/>
    </source>
</evidence>
<feature type="transmembrane region" description="Helical" evidence="8">
    <location>
        <begin position="12"/>
        <end position="31"/>
    </location>
</feature>
<protein>
    <submittedName>
        <fullName evidence="9">DUF2029 domain-containing protein</fullName>
    </submittedName>
</protein>
<comment type="caution">
    <text evidence="9">The sequence shown here is derived from an EMBL/GenBank/DDBJ whole genome shotgun (WGS) entry which is preliminary data.</text>
</comment>
<evidence type="ECO:0000256" key="1">
    <source>
        <dbReference type="ARBA" id="ARBA00004651"/>
    </source>
</evidence>
<feature type="transmembrane region" description="Helical" evidence="8">
    <location>
        <begin position="267"/>
        <end position="285"/>
    </location>
</feature>
<evidence type="ECO:0000256" key="5">
    <source>
        <dbReference type="ARBA" id="ARBA00022989"/>
    </source>
</evidence>
<name>A0A6P2BSE4_9ACTN</name>
<dbReference type="AlphaFoldDB" id="A0A6P2BSE4"/>
<sequence length="430" mass="46052">MPDVTSERRRFVLALAALVLVNLGAVLYFLLSFSGRGIGFGPYHIDLDVYRIGGRTWLHGGDLYGPLPATRQGVRLPFSYPPIAAVLLAPLSLLPMTAAATLLSLVTITLVAVVLRMFLAAAWRAARPSWRTVGWLLPTALLLEPVRNTLNYGQVNVLLMAVVAADCLARGPRWPRGALIGLAAAVKLTPGAFVLYFLLRRDYRAARTAALSFCVTTAAGFLLAWRDSVRYWTSDVFQPGRPGSPDYAANQSIQAVLARAGLDPHTTAGLAVWLVLSAVTVLLAWRGMRHAVDRGRDAWAVSLNAFAALLVSPISWSHHWVWGETAILALACLGLQERPGARRRGLLVLAAAGTAVFAAAPQWWLPGGSDRELHWAAWEQLAGSCYVLLAVAVLAVSAARGRARRPAVAAGPHAAAGVREPAPSARVAGR</sequence>
<feature type="transmembrane region" description="Helical" evidence="8">
    <location>
        <begin position="347"/>
        <end position="365"/>
    </location>
</feature>
<dbReference type="GO" id="GO:0016758">
    <property type="term" value="F:hexosyltransferase activity"/>
    <property type="evidence" value="ECO:0007669"/>
    <property type="project" value="InterPro"/>
</dbReference>
<proteinExistence type="inferred from homology"/>
<keyword evidence="2" id="KW-1003">Cell membrane</keyword>
<keyword evidence="4 8" id="KW-0812">Transmembrane</keyword>
<feature type="transmembrane region" description="Helical" evidence="8">
    <location>
        <begin position="377"/>
        <end position="396"/>
    </location>
</feature>
<dbReference type="InterPro" id="IPR018584">
    <property type="entry name" value="GT87"/>
</dbReference>
<comment type="subcellular location">
    <subcellularLocation>
        <location evidence="1">Cell membrane</location>
        <topology evidence="1">Multi-pass membrane protein</topology>
    </subcellularLocation>
</comment>
<comment type="similarity">
    <text evidence="7">Belongs to the glycosyltransferase 87 family.</text>
</comment>
<feature type="transmembrane region" description="Helical" evidence="8">
    <location>
        <begin position="178"/>
        <end position="199"/>
    </location>
</feature>
<evidence type="ECO:0000256" key="6">
    <source>
        <dbReference type="ARBA" id="ARBA00023136"/>
    </source>
</evidence>
<evidence type="ECO:0000256" key="2">
    <source>
        <dbReference type="ARBA" id="ARBA00022475"/>
    </source>
</evidence>
<evidence type="ECO:0000256" key="8">
    <source>
        <dbReference type="SAM" id="Phobius"/>
    </source>
</evidence>
<keyword evidence="10" id="KW-1185">Reference proteome</keyword>
<evidence type="ECO:0000256" key="7">
    <source>
        <dbReference type="ARBA" id="ARBA00024033"/>
    </source>
</evidence>
<evidence type="ECO:0000313" key="10">
    <source>
        <dbReference type="Proteomes" id="UP000460272"/>
    </source>
</evidence>
<accession>A0A6P2BSE4</accession>
<feature type="transmembrane region" description="Helical" evidence="8">
    <location>
        <begin position="102"/>
        <end position="123"/>
    </location>
</feature>
<organism evidence="9 10">
    <name type="scientific">Trebonia kvetii</name>
    <dbReference type="NCBI Taxonomy" id="2480626"/>
    <lineage>
        <taxon>Bacteria</taxon>
        <taxon>Bacillati</taxon>
        <taxon>Actinomycetota</taxon>
        <taxon>Actinomycetes</taxon>
        <taxon>Streptosporangiales</taxon>
        <taxon>Treboniaceae</taxon>
        <taxon>Trebonia</taxon>
    </lineage>
</organism>
<feature type="transmembrane region" description="Helical" evidence="8">
    <location>
        <begin position="78"/>
        <end position="95"/>
    </location>
</feature>
<keyword evidence="3" id="KW-0808">Transferase</keyword>
<evidence type="ECO:0000256" key="4">
    <source>
        <dbReference type="ARBA" id="ARBA00022692"/>
    </source>
</evidence>
<gene>
    <name evidence="9" type="ORF">EAS64_34215</name>
</gene>
<dbReference type="OrthoDB" id="9774600at2"/>
<dbReference type="Pfam" id="PF09594">
    <property type="entry name" value="GT87"/>
    <property type="match status" value="1"/>
</dbReference>
<keyword evidence="6 8" id="KW-0472">Membrane</keyword>
<reference evidence="9 10" key="1">
    <citation type="submission" date="2018-11" db="EMBL/GenBank/DDBJ databases">
        <title>Trebonia kvetii gen.nov., sp.nov., a novel acidophilic actinobacterium, and proposal of the new actinobacterial family Treboniaceae fam. nov.</title>
        <authorList>
            <person name="Rapoport D."/>
            <person name="Sagova-Mareckova M."/>
            <person name="Sedlacek I."/>
            <person name="Provaznik J."/>
            <person name="Kralova S."/>
            <person name="Pavlinic D."/>
            <person name="Benes V."/>
            <person name="Kopecky J."/>
        </authorList>
    </citation>
    <scope>NUCLEOTIDE SEQUENCE [LARGE SCALE GENOMIC DNA]</scope>
    <source>
        <strain evidence="9 10">15Tr583</strain>
    </source>
</reference>
<evidence type="ECO:0000256" key="3">
    <source>
        <dbReference type="ARBA" id="ARBA00022679"/>
    </source>
</evidence>
<dbReference type="Proteomes" id="UP000460272">
    <property type="component" value="Unassembled WGS sequence"/>
</dbReference>